<evidence type="ECO:0008006" key="4">
    <source>
        <dbReference type="Google" id="ProtNLM"/>
    </source>
</evidence>
<protein>
    <recommendedName>
        <fullName evidence="4">Dolichyl-phosphate-mannose-protein mannosyltransferase</fullName>
    </recommendedName>
</protein>
<sequence>MLTNSSSDLHLHIRYAEEIKSFSDIHSPHFLFQITINFIHFITGLSHSLSTATLLGICYGAMAILIAHRILRTGMCLDASMVYGSTFLVLVASHIFAVTILVPNFYYNYLVPITYHNPTQQLNKVFAVAIWFIYCDLALSKENNWSPAKLALLSGLCVVSAVAKPSFLIAFLPISGVIALFDLWRRQWRRAFNYALAMIPVTLVLVWQFGSHYGASEKGGIIFAPFVVFPNPVQYLLMIPMSLAFPIVVTICFWREAKHSRALQMAWSFMLLALFYTLFLAESQDIGSGNFAWTAQTGAFLLYIESLLLVMERRAATGRFKTIPIAVLGVHVACGFVFAGASAFWPAPLWQ</sequence>
<gene>
    <name evidence="2" type="ORF">SAMN06295905_2800</name>
</gene>
<reference evidence="3" key="1">
    <citation type="submission" date="2017-04" db="EMBL/GenBank/DDBJ databases">
        <authorList>
            <person name="Varghese N."/>
            <person name="Submissions S."/>
        </authorList>
    </citation>
    <scope>NUCLEOTIDE SEQUENCE [LARGE SCALE GENOMIC DNA]</scope>
</reference>
<feature type="transmembrane region" description="Helical" evidence="1">
    <location>
        <begin position="291"/>
        <end position="311"/>
    </location>
</feature>
<evidence type="ECO:0000256" key="1">
    <source>
        <dbReference type="SAM" id="Phobius"/>
    </source>
</evidence>
<feature type="transmembrane region" description="Helical" evidence="1">
    <location>
        <begin position="80"/>
        <end position="102"/>
    </location>
</feature>
<accession>A0A1Y6G5S6</accession>
<evidence type="ECO:0000313" key="2">
    <source>
        <dbReference type="EMBL" id="SMQ85521.1"/>
    </source>
</evidence>
<keyword evidence="3" id="KW-1185">Reference proteome</keyword>
<feature type="transmembrane region" description="Helical" evidence="1">
    <location>
        <begin position="49"/>
        <end position="68"/>
    </location>
</feature>
<feature type="transmembrane region" description="Helical" evidence="1">
    <location>
        <begin position="191"/>
        <end position="210"/>
    </location>
</feature>
<name>A0A1Y6G5S6_9HYPH</name>
<organism evidence="2 3">
    <name type="scientific">Devosia lucknowensis</name>
    <dbReference type="NCBI Taxonomy" id="1096929"/>
    <lineage>
        <taxon>Bacteria</taxon>
        <taxon>Pseudomonadati</taxon>
        <taxon>Pseudomonadota</taxon>
        <taxon>Alphaproteobacteria</taxon>
        <taxon>Hyphomicrobiales</taxon>
        <taxon>Devosiaceae</taxon>
        <taxon>Devosia</taxon>
    </lineage>
</organism>
<keyword evidence="1" id="KW-0812">Transmembrane</keyword>
<dbReference type="Proteomes" id="UP000194474">
    <property type="component" value="Unassembled WGS sequence"/>
</dbReference>
<feature type="transmembrane region" description="Helical" evidence="1">
    <location>
        <begin position="323"/>
        <end position="345"/>
    </location>
</feature>
<dbReference type="EMBL" id="FXWK01000002">
    <property type="protein sequence ID" value="SMQ85521.1"/>
    <property type="molecule type" value="Genomic_DNA"/>
</dbReference>
<dbReference type="AlphaFoldDB" id="A0A1Y6G5S6"/>
<feature type="transmembrane region" description="Helical" evidence="1">
    <location>
        <begin position="168"/>
        <end position="184"/>
    </location>
</feature>
<evidence type="ECO:0000313" key="3">
    <source>
        <dbReference type="Proteomes" id="UP000194474"/>
    </source>
</evidence>
<keyword evidence="1" id="KW-0472">Membrane</keyword>
<feature type="transmembrane region" description="Helical" evidence="1">
    <location>
        <begin position="261"/>
        <end position="279"/>
    </location>
</feature>
<proteinExistence type="predicted"/>
<keyword evidence="1" id="KW-1133">Transmembrane helix</keyword>
<feature type="transmembrane region" description="Helical" evidence="1">
    <location>
        <begin position="235"/>
        <end position="254"/>
    </location>
</feature>